<comment type="cofactor">
    <cofactor evidence="1">
        <name>Zn(2+)</name>
        <dbReference type="ChEBI" id="CHEBI:29105"/>
    </cofactor>
</comment>
<dbReference type="EMBL" id="JBHUOZ010000001">
    <property type="protein sequence ID" value="MFD2918546.1"/>
    <property type="molecule type" value="Genomic_DNA"/>
</dbReference>
<dbReference type="Gene3D" id="3.30.2010.10">
    <property type="entry name" value="Metalloproteases ('zincins'), catalytic domain"/>
    <property type="match status" value="1"/>
</dbReference>
<keyword evidence="9 13" id="KW-0482">Metalloprotease</keyword>
<dbReference type="PANTHER" id="PTHR43221:SF2">
    <property type="entry name" value="PROTEASE HTPX HOMOLOG"/>
    <property type="match status" value="1"/>
</dbReference>
<dbReference type="RefSeq" id="WP_386094854.1">
    <property type="nucleotide sequence ID" value="NZ_JBHUOZ010000001.1"/>
</dbReference>
<sequence length="691" mass="79238">MPKPVATLSPAFKKQANKAIAAIVIFIITYLILLALATGLTALCVYSGFALIINNPGLLTIILGMGLASLGVLVLIFLVKFIFTSHKTDRLHLYEIKQEDEPALFRLINDIVEEVGTHFPKKVYLSSDVNAAVFYDSSFWSMILPVKKNLQIGIGMVNSVTSAELKAILAHEFGHFSQRTMKVGSYVYNVNHVIFNMLYDNDSYGKIVQKWASITGYFSIFTIIAVRIIAFVQWILKKLYAIVNKRYMGLSREMEFHADEIAAGVTGYQPLKSSLLRLSLADHAFNAVLRFYDEQVVNNMQSANIYKEQTYVMHFFAKDSKVAIVNDLPVVTIEDLNRYNKSKLVIKDQWASHPSTEDRVKRLELLGNNDIPVDNTPANRFFTNIETLQQTLSQKIFSQVTYQGEVKTNTLENFIEQFNQNFKNNTFSAIYNGYYDNKSPVYFDSTTVNIAEAPMPFEYLFSPDKINMVYDAISLQNDFDTLTQIAGKNVDITTFDYDGRKYKKKHATILQQELKTEIDAVNEQLKTNDLHIFNYFHHLEKSTNNSNRLITLYTQFFEYDKSFEASYQHCSTLHQNLQFISHSLPVEQITANFSQLEADELKFKELVSSLLATEVIQTEINEEVRKNFESYLSKQLVYFAGDVYYEENLKVLFTAINDYAHLSAKTHFLLKKQLLDYQEQLQVRTNAYIPA</sequence>
<keyword evidence="7" id="KW-0862">Zinc</keyword>
<feature type="transmembrane region" description="Helical" evidence="11">
    <location>
        <begin position="59"/>
        <end position="83"/>
    </location>
</feature>
<dbReference type="GO" id="GO:0008237">
    <property type="term" value="F:metallopeptidase activity"/>
    <property type="evidence" value="ECO:0007669"/>
    <property type="project" value="UniProtKB-KW"/>
</dbReference>
<evidence type="ECO:0000256" key="10">
    <source>
        <dbReference type="ARBA" id="ARBA00023136"/>
    </source>
</evidence>
<evidence type="ECO:0000256" key="6">
    <source>
        <dbReference type="ARBA" id="ARBA00022801"/>
    </source>
</evidence>
<dbReference type="Pfam" id="PF01435">
    <property type="entry name" value="Peptidase_M48"/>
    <property type="match status" value="1"/>
</dbReference>
<feature type="transmembrane region" description="Helical" evidence="11">
    <location>
        <begin position="20"/>
        <end position="53"/>
    </location>
</feature>
<evidence type="ECO:0000256" key="9">
    <source>
        <dbReference type="ARBA" id="ARBA00023049"/>
    </source>
</evidence>
<keyword evidence="14" id="KW-1185">Reference proteome</keyword>
<keyword evidence="4 11" id="KW-0812">Transmembrane</keyword>
<feature type="domain" description="Peptidase M48" evidence="12">
    <location>
        <begin position="149"/>
        <end position="364"/>
    </location>
</feature>
<comment type="caution">
    <text evidence="13">The sequence shown here is derived from an EMBL/GenBank/DDBJ whole genome shotgun (WGS) entry which is preliminary data.</text>
</comment>
<gene>
    <name evidence="13" type="ORF">ACFS6H_02420</name>
</gene>
<keyword evidence="8 11" id="KW-1133">Transmembrane helix</keyword>
<keyword evidence="5" id="KW-0479">Metal-binding</keyword>
<name>A0ABW6A2U6_9BACT</name>
<dbReference type="PANTHER" id="PTHR43221">
    <property type="entry name" value="PROTEASE HTPX"/>
    <property type="match status" value="1"/>
</dbReference>
<keyword evidence="10 11" id="KW-0472">Membrane</keyword>
<dbReference type="InterPro" id="IPR001915">
    <property type="entry name" value="Peptidase_M48"/>
</dbReference>
<organism evidence="13 14">
    <name type="scientific">Terrimonas rubra</name>
    <dbReference type="NCBI Taxonomy" id="1035890"/>
    <lineage>
        <taxon>Bacteria</taxon>
        <taxon>Pseudomonadati</taxon>
        <taxon>Bacteroidota</taxon>
        <taxon>Chitinophagia</taxon>
        <taxon>Chitinophagales</taxon>
        <taxon>Chitinophagaceae</taxon>
        <taxon>Terrimonas</taxon>
    </lineage>
</organism>
<keyword evidence="6 13" id="KW-0378">Hydrolase</keyword>
<evidence type="ECO:0000259" key="12">
    <source>
        <dbReference type="Pfam" id="PF01435"/>
    </source>
</evidence>
<dbReference type="InterPro" id="IPR050083">
    <property type="entry name" value="HtpX_protease"/>
</dbReference>
<evidence type="ECO:0000256" key="2">
    <source>
        <dbReference type="ARBA" id="ARBA00022475"/>
    </source>
</evidence>
<dbReference type="CDD" id="cd07328">
    <property type="entry name" value="M48_Ste24p_like"/>
    <property type="match status" value="1"/>
</dbReference>
<protein>
    <submittedName>
        <fullName evidence="13">M48 family metalloprotease</fullName>
        <ecNumber evidence="13">3.4.24.-</ecNumber>
    </submittedName>
</protein>
<evidence type="ECO:0000256" key="7">
    <source>
        <dbReference type="ARBA" id="ARBA00022833"/>
    </source>
</evidence>
<evidence type="ECO:0000256" key="1">
    <source>
        <dbReference type="ARBA" id="ARBA00001947"/>
    </source>
</evidence>
<evidence type="ECO:0000256" key="5">
    <source>
        <dbReference type="ARBA" id="ARBA00022723"/>
    </source>
</evidence>
<keyword evidence="3" id="KW-0645">Protease</keyword>
<proteinExistence type="predicted"/>
<evidence type="ECO:0000256" key="4">
    <source>
        <dbReference type="ARBA" id="ARBA00022692"/>
    </source>
</evidence>
<evidence type="ECO:0000256" key="3">
    <source>
        <dbReference type="ARBA" id="ARBA00022670"/>
    </source>
</evidence>
<keyword evidence="2" id="KW-1003">Cell membrane</keyword>
<reference evidence="14" key="1">
    <citation type="journal article" date="2019" name="Int. J. Syst. Evol. Microbiol.">
        <title>The Global Catalogue of Microorganisms (GCM) 10K type strain sequencing project: providing services to taxonomists for standard genome sequencing and annotation.</title>
        <authorList>
            <consortium name="The Broad Institute Genomics Platform"/>
            <consortium name="The Broad Institute Genome Sequencing Center for Infectious Disease"/>
            <person name="Wu L."/>
            <person name="Ma J."/>
        </authorList>
    </citation>
    <scope>NUCLEOTIDE SEQUENCE [LARGE SCALE GENOMIC DNA]</scope>
    <source>
        <strain evidence="14">KCTC 23299</strain>
    </source>
</reference>
<feature type="transmembrane region" description="Helical" evidence="11">
    <location>
        <begin position="214"/>
        <end position="236"/>
    </location>
</feature>
<evidence type="ECO:0000313" key="14">
    <source>
        <dbReference type="Proteomes" id="UP001597511"/>
    </source>
</evidence>
<evidence type="ECO:0000256" key="8">
    <source>
        <dbReference type="ARBA" id="ARBA00022989"/>
    </source>
</evidence>
<dbReference type="EC" id="3.4.24.-" evidence="13"/>
<evidence type="ECO:0000256" key="11">
    <source>
        <dbReference type="SAM" id="Phobius"/>
    </source>
</evidence>
<accession>A0ABW6A2U6</accession>
<evidence type="ECO:0000313" key="13">
    <source>
        <dbReference type="EMBL" id="MFD2918546.1"/>
    </source>
</evidence>
<dbReference type="Proteomes" id="UP001597511">
    <property type="component" value="Unassembled WGS sequence"/>
</dbReference>